<feature type="transmembrane region" description="Helical" evidence="9">
    <location>
        <begin position="186"/>
        <end position="208"/>
    </location>
</feature>
<gene>
    <name evidence="12" type="ORF">JSE7799_03657</name>
</gene>
<feature type="transmembrane region" description="Helical" evidence="9">
    <location>
        <begin position="117"/>
        <end position="138"/>
    </location>
</feature>
<evidence type="ECO:0000313" key="12">
    <source>
        <dbReference type="EMBL" id="CUH40917.1"/>
    </source>
</evidence>
<dbReference type="Proteomes" id="UP000049455">
    <property type="component" value="Unassembled WGS sequence"/>
</dbReference>
<dbReference type="Pfam" id="PF02254">
    <property type="entry name" value="TrkA_N"/>
    <property type="match status" value="1"/>
</dbReference>
<dbReference type="InterPro" id="IPR006153">
    <property type="entry name" value="Cation/H_exchanger_TM"/>
</dbReference>
<feature type="domain" description="RCK N-terminal" evidence="11">
    <location>
        <begin position="403"/>
        <end position="486"/>
    </location>
</feature>
<proteinExistence type="predicted"/>
<reference evidence="12 13" key="1">
    <citation type="submission" date="2015-09" db="EMBL/GenBank/DDBJ databases">
        <authorList>
            <person name="Jackson K.R."/>
            <person name="Lunt B.L."/>
            <person name="Fisher J.N.B."/>
            <person name="Gardner A.V."/>
            <person name="Bailey M.E."/>
            <person name="Deus L.M."/>
            <person name="Earl A.S."/>
            <person name="Gibby P.D."/>
            <person name="Hartmann K.A."/>
            <person name="Liu J.E."/>
            <person name="Manci A.M."/>
            <person name="Nielsen D.A."/>
            <person name="Solomon M.B."/>
            <person name="Breakwell D.P."/>
            <person name="Burnett S.H."/>
            <person name="Grose J.H."/>
        </authorList>
    </citation>
    <scope>NUCLEOTIDE SEQUENCE [LARGE SCALE GENOMIC DNA]</scope>
    <source>
        <strain evidence="12 13">CECT 7799</strain>
    </source>
</reference>
<evidence type="ECO:0000259" key="10">
    <source>
        <dbReference type="Pfam" id="PF00999"/>
    </source>
</evidence>
<keyword evidence="5 9" id="KW-0812">Transmembrane</keyword>
<feature type="transmembrane region" description="Helical" evidence="9">
    <location>
        <begin position="273"/>
        <end position="290"/>
    </location>
</feature>
<dbReference type="Pfam" id="PF00999">
    <property type="entry name" value="Na_H_Exchanger"/>
    <property type="match status" value="1"/>
</dbReference>
<keyword evidence="2" id="KW-0813">Transport</keyword>
<dbReference type="GO" id="GO:1902600">
    <property type="term" value="P:proton transmembrane transport"/>
    <property type="evidence" value="ECO:0007669"/>
    <property type="project" value="InterPro"/>
</dbReference>
<organism evidence="12 13">
    <name type="scientific">Jannaschia seosinensis</name>
    <dbReference type="NCBI Taxonomy" id="313367"/>
    <lineage>
        <taxon>Bacteria</taxon>
        <taxon>Pseudomonadati</taxon>
        <taxon>Pseudomonadota</taxon>
        <taxon>Alphaproteobacteria</taxon>
        <taxon>Rhodobacterales</taxon>
        <taxon>Roseobacteraceae</taxon>
        <taxon>Jannaschia</taxon>
    </lineage>
</organism>
<feature type="transmembrane region" description="Helical" evidence="9">
    <location>
        <begin position="89"/>
        <end position="111"/>
    </location>
</feature>
<keyword evidence="13" id="KW-1185">Reference proteome</keyword>
<evidence type="ECO:0000256" key="3">
    <source>
        <dbReference type="ARBA" id="ARBA00022449"/>
    </source>
</evidence>
<dbReference type="OrthoDB" id="570124at2"/>
<comment type="subcellular location">
    <subcellularLocation>
        <location evidence="1">Cell membrane</location>
        <topology evidence="1">Multi-pass membrane protein</topology>
    </subcellularLocation>
</comment>
<evidence type="ECO:0000256" key="7">
    <source>
        <dbReference type="ARBA" id="ARBA00023065"/>
    </source>
</evidence>
<evidence type="ECO:0000256" key="5">
    <source>
        <dbReference type="ARBA" id="ARBA00022692"/>
    </source>
</evidence>
<evidence type="ECO:0000256" key="9">
    <source>
        <dbReference type="SAM" id="Phobius"/>
    </source>
</evidence>
<dbReference type="GO" id="GO:0006813">
    <property type="term" value="P:potassium ion transport"/>
    <property type="evidence" value="ECO:0007669"/>
    <property type="project" value="InterPro"/>
</dbReference>
<evidence type="ECO:0000256" key="8">
    <source>
        <dbReference type="ARBA" id="ARBA00023136"/>
    </source>
</evidence>
<keyword evidence="3" id="KW-0050">Antiport</keyword>
<feature type="transmembrane region" description="Helical" evidence="9">
    <location>
        <begin position="31"/>
        <end position="48"/>
    </location>
</feature>
<feature type="transmembrane region" description="Helical" evidence="9">
    <location>
        <begin position="6"/>
        <end position="24"/>
    </location>
</feature>
<dbReference type="PANTHER" id="PTHR32507">
    <property type="entry name" value="NA(+)/H(+) ANTIPORTER 1"/>
    <property type="match status" value="1"/>
</dbReference>
<dbReference type="GO" id="GO:0015297">
    <property type="term" value="F:antiporter activity"/>
    <property type="evidence" value="ECO:0007669"/>
    <property type="project" value="UniProtKB-KW"/>
</dbReference>
<dbReference type="SUPFAM" id="SSF51735">
    <property type="entry name" value="NAD(P)-binding Rossmann-fold domains"/>
    <property type="match status" value="1"/>
</dbReference>
<evidence type="ECO:0000256" key="2">
    <source>
        <dbReference type="ARBA" id="ARBA00022448"/>
    </source>
</evidence>
<feature type="transmembrane region" description="Helical" evidence="9">
    <location>
        <begin position="245"/>
        <end position="261"/>
    </location>
</feature>
<dbReference type="Gene3D" id="3.40.50.720">
    <property type="entry name" value="NAD(P)-binding Rossmann-like Domain"/>
    <property type="match status" value="1"/>
</dbReference>
<evidence type="ECO:0000259" key="11">
    <source>
        <dbReference type="Pfam" id="PF02254"/>
    </source>
</evidence>
<feature type="transmembrane region" description="Helical" evidence="9">
    <location>
        <begin position="333"/>
        <end position="354"/>
    </location>
</feature>
<dbReference type="PANTHER" id="PTHR32507:SF0">
    <property type="entry name" value="NA(+)_H(+) ANTIPORTER 2-RELATED"/>
    <property type="match status" value="1"/>
</dbReference>
<evidence type="ECO:0000313" key="13">
    <source>
        <dbReference type="Proteomes" id="UP000049455"/>
    </source>
</evidence>
<dbReference type="InterPro" id="IPR003148">
    <property type="entry name" value="RCK_N"/>
</dbReference>
<evidence type="ECO:0000256" key="1">
    <source>
        <dbReference type="ARBA" id="ARBA00004651"/>
    </source>
</evidence>
<dbReference type="STRING" id="313367.JSE7799_03657"/>
<dbReference type="GO" id="GO:0005886">
    <property type="term" value="C:plasma membrane"/>
    <property type="evidence" value="ECO:0007669"/>
    <property type="project" value="UniProtKB-SubCell"/>
</dbReference>
<feature type="transmembrane region" description="Helical" evidence="9">
    <location>
        <begin position="302"/>
        <end position="321"/>
    </location>
</feature>
<dbReference type="AlphaFoldDB" id="A0A0M7BDN9"/>
<dbReference type="Gene3D" id="1.20.1530.20">
    <property type="match status" value="1"/>
</dbReference>
<name>A0A0M7BDN9_9RHOB</name>
<feature type="transmembrane region" description="Helical" evidence="9">
    <location>
        <begin position="360"/>
        <end position="384"/>
    </location>
</feature>
<evidence type="ECO:0000256" key="6">
    <source>
        <dbReference type="ARBA" id="ARBA00022989"/>
    </source>
</evidence>
<dbReference type="RefSeq" id="WP_055664905.1">
    <property type="nucleotide sequence ID" value="NZ_CYPR01000240.1"/>
</dbReference>
<dbReference type="InterPro" id="IPR036291">
    <property type="entry name" value="NAD(P)-bd_dom_sf"/>
</dbReference>
<keyword evidence="7" id="KW-0406">Ion transport</keyword>
<dbReference type="InterPro" id="IPR038770">
    <property type="entry name" value="Na+/solute_symporter_sf"/>
</dbReference>
<protein>
    <submittedName>
        <fullName evidence="12">Potassium/proton antiporter</fullName>
    </submittedName>
</protein>
<feature type="transmembrane region" description="Helical" evidence="9">
    <location>
        <begin position="60"/>
        <end position="77"/>
    </location>
</feature>
<sequence length="599" mass="64262">MEFATAIAVLCVIFGGFASQWIAWRVNIPAIVLLLVLGLGVGPGFGLIDPSAVFGDTLQPLVSLAVAVVLFEGGMALNYKELRETGSGVLRLTLAAVPLSLGLGALAGFLITDMSFGIAILFGSILIVTGPTVILPLLRQARLKPRPAAFLKWEGIVNDPVGAMVAAVTLEILVLRQHAGAEVADFWGTLIFGLVIGVALGVGAAYLVWYSFRKDLVPEFLKSPMILTLVLTIHPFANIMLHESGLVAVTVFGVLLANMNVAGMGDLTRMKEALVVIIVSALFIVLASDLEVEVLTRLSLPLLAVTAAIVFIVRPVTIMLVTIGSGMFLRERLLVSWIGPRGIVAAAVAGLAAIKLDPEVYPSVVLLQPAVFSVIAATVLLHGFSLRPLARRLDLVATRRPSILIVGASPWTTNLAQQLHNNGVPVTLADTYAEALEDAKKDGIDVLRAEVLAEKGEEALRERAHDYVLAATPDEIYNALVCASLSPEIGRERVLQLAAGDGRLLDESRGLSRDLRGKIWADETLNYRQFEERFEKGWRVVPIEIDSDQLPEDGYASETVVPLILVRSDDSLVLYSPEGTKAPNVAQGDVLFVFEAPTE</sequence>
<keyword evidence="4" id="KW-1003">Cell membrane</keyword>
<evidence type="ECO:0000256" key="4">
    <source>
        <dbReference type="ARBA" id="ARBA00022475"/>
    </source>
</evidence>
<keyword evidence="6 9" id="KW-1133">Transmembrane helix</keyword>
<feature type="domain" description="Cation/H+ exchanger transmembrane" evidence="10">
    <location>
        <begin position="22"/>
        <end position="391"/>
    </location>
</feature>
<dbReference type="EMBL" id="CYPR01000240">
    <property type="protein sequence ID" value="CUH40917.1"/>
    <property type="molecule type" value="Genomic_DNA"/>
</dbReference>
<keyword evidence="8 9" id="KW-0472">Membrane</keyword>
<accession>A0A0M7BDN9</accession>